<organism evidence="1 2">
    <name type="scientific">Halorubrum pallidum</name>
    <dbReference type="NCBI Taxonomy" id="1526114"/>
    <lineage>
        <taxon>Archaea</taxon>
        <taxon>Methanobacteriati</taxon>
        <taxon>Methanobacteriota</taxon>
        <taxon>Stenosarchaea group</taxon>
        <taxon>Halobacteria</taxon>
        <taxon>Halobacteriales</taxon>
        <taxon>Haloferacaceae</taxon>
        <taxon>Halorubrum</taxon>
    </lineage>
</organism>
<accession>A0ABD5T8E1</accession>
<feature type="non-terminal residue" evidence="1">
    <location>
        <position position="50"/>
    </location>
</feature>
<protein>
    <submittedName>
        <fullName evidence="1">Replication factor C small subunit 2</fullName>
    </submittedName>
</protein>
<keyword evidence="2" id="KW-1185">Reference proteome</keyword>
<dbReference type="SUPFAM" id="SSF52540">
    <property type="entry name" value="P-loop containing nucleoside triphosphate hydrolases"/>
    <property type="match status" value="1"/>
</dbReference>
<sequence length="50" mass="5465">MEGPLWIDAHAPALDEIRQEEARERLERAVDEPMNLVVQGPPGVGKTAAT</sequence>
<dbReference type="AlphaFoldDB" id="A0ABD5T8E1"/>
<comment type="caution">
    <text evidence="1">The sequence shown here is derived from an EMBL/GenBank/DDBJ whole genome shotgun (WGS) entry which is preliminary data.</text>
</comment>
<proteinExistence type="predicted"/>
<evidence type="ECO:0000313" key="2">
    <source>
        <dbReference type="Proteomes" id="UP001596274"/>
    </source>
</evidence>
<evidence type="ECO:0000313" key="1">
    <source>
        <dbReference type="EMBL" id="MFC6771783.1"/>
    </source>
</evidence>
<dbReference type="InterPro" id="IPR027417">
    <property type="entry name" value="P-loop_NTPase"/>
</dbReference>
<gene>
    <name evidence="1" type="ORF">ACFQDD_09690</name>
</gene>
<dbReference type="EMBL" id="JBHSWT010000510">
    <property type="protein sequence ID" value="MFC6771783.1"/>
    <property type="molecule type" value="Genomic_DNA"/>
</dbReference>
<dbReference type="Proteomes" id="UP001596274">
    <property type="component" value="Unassembled WGS sequence"/>
</dbReference>
<dbReference type="Gene3D" id="3.40.50.300">
    <property type="entry name" value="P-loop containing nucleotide triphosphate hydrolases"/>
    <property type="match status" value="1"/>
</dbReference>
<name>A0ABD5T8E1_9EURY</name>
<reference evidence="1 2" key="1">
    <citation type="journal article" date="2019" name="Int. J. Syst. Evol. Microbiol.">
        <title>The Global Catalogue of Microorganisms (GCM) 10K type strain sequencing project: providing services to taxonomists for standard genome sequencing and annotation.</title>
        <authorList>
            <consortium name="The Broad Institute Genomics Platform"/>
            <consortium name="The Broad Institute Genome Sequencing Center for Infectious Disease"/>
            <person name="Wu L."/>
            <person name="Ma J."/>
        </authorList>
    </citation>
    <scope>NUCLEOTIDE SEQUENCE [LARGE SCALE GENOMIC DNA]</scope>
    <source>
        <strain evidence="1 2">PJ61</strain>
    </source>
</reference>